<dbReference type="EMBL" id="CP053452">
    <property type="protein sequence ID" value="QJW99182.1"/>
    <property type="molecule type" value="Genomic_DNA"/>
</dbReference>
<reference evidence="2" key="1">
    <citation type="submission" date="2020-05" db="EMBL/GenBank/DDBJ databases">
        <title>Frigoriglobus tundricola gen. nov., sp. nov., a psychrotolerant cellulolytic planctomycete of the family Gemmataceae with two divergent copies of 16S rRNA gene.</title>
        <authorList>
            <person name="Kulichevskaya I.S."/>
            <person name="Ivanova A.A."/>
            <person name="Naumoff D.G."/>
            <person name="Beletsky A.V."/>
            <person name="Rijpstra W.I.C."/>
            <person name="Sinninghe Damste J.S."/>
            <person name="Mardanov A.V."/>
            <person name="Ravin N.V."/>
            <person name="Dedysh S.N."/>
        </authorList>
    </citation>
    <scope>NUCLEOTIDE SEQUENCE [LARGE SCALE GENOMIC DNA]</scope>
    <source>
        <strain evidence="2">PL17</strain>
    </source>
</reference>
<keyword evidence="2" id="KW-1185">Reference proteome</keyword>
<evidence type="ECO:0000313" key="1">
    <source>
        <dbReference type="EMBL" id="QJW99182.1"/>
    </source>
</evidence>
<evidence type="ECO:0008006" key="3">
    <source>
        <dbReference type="Google" id="ProtNLM"/>
    </source>
</evidence>
<gene>
    <name evidence="1" type="ORF">FTUN_6782</name>
</gene>
<protein>
    <recommendedName>
        <fullName evidence="3">DUF4878 domain-containing protein</fullName>
    </recommendedName>
</protein>
<organism evidence="1 2">
    <name type="scientific">Frigoriglobus tundricola</name>
    <dbReference type="NCBI Taxonomy" id="2774151"/>
    <lineage>
        <taxon>Bacteria</taxon>
        <taxon>Pseudomonadati</taxon>
        <taxon>Planctomycetota</taxon>
        <taxon>Planctomycetia</taxon>
        <taxon>Gemmatales</taxon>
        <taxon>Gemmataceae</taxon>
        <taxon>Frigoriglobus</taxon>
    </lineage>
</organism>
<name>A0A6M5Z201_9BACT</name>
<dbReference type="AlphaFoldDB" id="A0A6M5Z201"/>
<dbReference type="PROSITE" id="PS51257">
    <property type="entry name" value="PROKAR_LIPOPROTEIN"/>
    <property type="match status" value="1"/>
</dbReference>
<dbReference type="KEGG" id="ftj:FTUN_6782"/>
<dbReference type="RefSeq" id="WP_171474194.1">
    <property type="nucleotide sequence ID" value="NZ_CP053452.2"/>
</dbReference>
<dbReference type="Proteomes" id="UP000503447">
    <property type="component" value="Chromosome"/>
</dbReference>
<evidence type="ECO:0000313" key="2">
    <source>
        <dbReference type="Proteomes" id="UP000503447"/>
    </source>
</evidence>
<sequence length="141" mass="15549">MSRTATRAARVTLLAVALLAGCRRPPEERPIDTGARDAARVFFEAIGRRDWGTAHAALNGDSRRTCSRDELARRGEVYLKRVGFDAFTARAPVCEERGDEATAHMVLTGAGHARREYKDAVIVRRRDGKWGVVLPVRFGGT</sequence>
<proteinExistence type="predicted"/>
<accession>A0A6M5Z201</accession>